<reference evidence="2" key="1">
    <citation type="submission" date="2016-04" db="EMBL/GenBank/DDBJ databases">
        <authorList>
            <person name="Chen L."/>
            <person name="Zhuang W."/>
            <person name="Wang G."/>
        </authorList>
    </citation>
    <scope>NUCLEOTIDE SEQUENCE [LARGE SCALE GENOMIC DNA]</scope>
    <source>
        <strain evidence="2">208</strain>
    </source>
</reference>
<keyword evidence="2" id="KW-1185">Reference proteome</keyword>
<dbReference type="EMBL" id="LWBP01000156">
    <property type="protein sequence ID" value="OQP60238.1"/>
    <property type="molecule type" value="Genomic_DNA"/>
</dbReference>
<dbReference type="PROSITE" id="PS51257">
    <property type="entry name" value="PROKAR_LIPOPROTEIN"/>
    <property type="match status" value="1"/>
</dbReference>
<dbReference type="OrthoDB" id="9794546at2"/>
<gene>
    <name evidence="1" type="ORF">A4R26_19975</name>
</gene>
<evidence type="ECO:0000313" key="1">
    <source>
        <dbReference type="EMBL" id="OQP60238.1"/>
    </source>
</evidence>
<dbReference type="STRING" id="550983.A4R26_19975"/>
<comment type="caution">
    <text evidence="1">The sequence shown here is derived from an EMBL/GenBank/DDBJ whole genome shotgun (WGS) entry which is preliminary data.</text>
</comment>
<sequence>MKTISTTLVTVLLYSCAGNNNNEQPTVLKQDSISIPISRDSSRLVKASVNKCTIDNEVASLGIGLVIAPKTFTLYDDSLLAGKPLAVDMNEQNDSLANICTMVFDPEYGLMHFACTGETENAYRVLINRSETKYLPKKQIQFETWEQYLLHSFGVRRKTTATEEEDKPLTELHRSPSDTAAILPLPAGHEMFCAMQVQGDWLQVKYDCFYNDEDSKYEGQPCHNFIDKCDNAQTGWIRWRQDNKLLIDIFLMP</sequence>
<dbReference type="AlphaFoldDB" id="A0A1V9FPI6"/>
<accession>A0A1V9FPI6</accession>
<proteinExistence type="predicted"/>
<dbReference type="Proteomes" id="UP000192276">
    <property type="component" value="Unassembled WGS sequence"/>
</dbReference>
<name>A0A1V9FPI6_9BACT</name>
<dbReference type="RefSeq" id="WP_081164349.1">
    <property type="nucleotide sequence ID" value="NZ_LWBP01000156.1"/>
</dbReference>
<evidence type="ECO:0000313" key="2">
    <source>
        <dbReference type="Proteomes" id="UP000192276"/>
    </source>
</evidence>
<protein>
    <submittedName>
        <fullName evidence="1">Uncharacterized protein</fullName>
    </submittedName>
</protein>
<organism evidence="1 2">
    <name type="scientific">Niastella populi</name>
    <dbReference type="NCBI Taxonomy" id="550983"/>
    <lineage>
        <taxon>Bacteria</taxon>
        <taxon>Pseudomonadati</taxon>
        <taxon>Bacteroidota</taxon>
        <taxon>Chitinophagia</taxon>
        <taxon>Chitinophagales</taxon>
        <taxon>Chitinophagaceae</taxon>
        <taxon>Niastella</taxon>
    </lineage>
</organism>